<protein>
    <submittedName>
        <fullName evidence="2">Uncharacterized protein</fullName>
    </submittedName>
</protein>
<gene>
    <name evidence="2" type="ORF">C5167_023359</name>
</gene>
<feature type="compositionally biased region" description="Low complexity" evidence="1">
    <location>
        <begin position="11"/>
        <end position="31"/>
    </location>
</feature>
<feature type="region of interest" description="Disordered" evidence="1">
    <location>
        <begin position="1"/>
        <end position="31"/>
    </location>
</feature>
<evidence type="ECO:0000256" key="1">
    <source>
        <dbReference type="SAM" id="MobiDB-lite"/>
    </source>
</evidence>
<dbReference type="Proteomes" id="UP000316621">
    <property type="component" value="Chromosome 5"/>
</dbReference>
<evidence type="ECO:0000313" key="3">
    <source>
        <dbReference type="Proteomes" id="UP000316621"/>
    </source>
</evidence>
<reference evidence="2 3" key="1">
    <citation type="journal article" date="2018" name="Science">
        <title>The opium poppy genome and morphinan production.</title>
        <authorList>
            <person name="Guo L."/>
            <person name="Winzer T."/>
            <person name="Yang X."/>
            <person name="Li Y."/>
            <person name="Ning Z."/>
            <person name="He Z."/>
            <person name="Teodor R."/>
            <person name="Lu Y."/>
            <person name="Bowser T.A."/>
            <person name="Graham I.A."/>
            <person name="Ye K."/>
        </authorList>
    </citation>
    <scope>NUCLEOTIDE SEQUENCE [LARGE SCALE GENOMIC DNA]</scope>
    <source>
        <strain evidence="3">cv. HN1</strain>
        <tissue evidence="2">Leaves</tissue>
    </source>
</reference>
<dbReference type="AlphaFoldDB" id="A0A4Y7JLI9"/>
<sequence>MPYHSLHKTTSSILSHHQQQPPSSLSYSPDSISHQFVENHHLIHLLASNHSNNFN</sequence>
<accession>A0A4Y7JLI9</accession>
<dbReference type="Gramene" id="RZC61617">
    <property type="protein sequence ID" value="RZC61617"/>
    <property type="gene ID" value="C5167_023359"/>
</dbReference>
<proteinExistence type="predicted"/>
<keyword evidence="3" id="KW-1185">Reference proteome</keyword>
<organism evidence="2 3">
    <name type="scientific">Papaver somniferum</name>
    <name type="common">Opium poppy</name>
    <dbReference type="NCBI Taxonomy" id="3469"/>
    <lineage>
        <taxon>Eukaryota</taxon>
        <taxon>Viridiplantae</taxon>
        <taxon>Streptophyta</taxon>
        <taxon>Embryophyta</taxon>
        <taxon>Tracheophyta</taxon>
        <taxon>Spermatophyta</taxon>
        <taxon>Magnoliopsida</taxon>
        <taxon>Ranunculales</taxon>
        <taxon>Papaveraceae</taxon>
        <taxon>Papaveroideae</taxon>
        <taxon>Papaver</taxon>
    </lineage>
</organism>
<dbReference type="EMBL" id="CM010719">
    <property type="protein sequence ID" value="RZC61617.1"/>
    <property type="molecule type" value="Genomic_DNA"/>
</dbReference>
<evidence type="ECO:0000313" key="2">
    <source>
        <dbReference type="EMBL" id="RZC61617.1"/>
    </source>
</evidence>
<name>A0A4Y7JLI9_PAPSO</name>